<evidence type="ECO:0000313" key="1">
    <source>
        <dbReference type="EMBL" id="MBA8076876.1"/>
    </source>
</evidence>
<dbReference type="PANTHER" id="PTHR33420">
    <property type="entry name" value="FIMBRIAL SUBUNIT ELFA-RELATED"/>
    <property type="match status" value="1"/>
</dbReference>
<dbReference type="InterPro" id="IPR008966">
    <property type="entry name" value="Adhesion_dom_sf"/>
</dbReference>
<dbReference type="InterPro" id="IPR050263">
    <property type="entry name" value="Bact_Fimbrial_Adh_Pro"/>
</dbReference>
<dbReference type="GO" id="GO:0009289">
    <property type="term" value="C:pilus"/>
    <property type="evidence" value="ECO:0007669"/>
    <property type="project" value="InterPro"/>
</dbReference>
<proteinExistence type="predicted"/>
<dbReference type="PANTHER" id="PTHR33420:SF25">
    <property type="entry name" value="PROTEIN FIMF"/>
    <property type="match status" value="1"/>
</dbReference>
<dbReference type="Proteomes" id="UP000533461">
    <property type="component" value="Unassembled WGS sequence"/>
</dbReference>
<dbReference type="Gene3D" id="2.60.40.1090">
    <property type="entry name" value="Fimbrial-type adhesion domain"/>
    <property type="match status" value="1"/>
</dbReference>
<dbReference type="GO" id="GO:0043709">
    <property type="term" value="P:cell adhesion involved in single-species biofilm formation"/>
    <property type="evidence" value="ECO:0007669"/>
    <property type="project" value="TreeGrafter"/>
</dbReference>
<name>A0A7W3DDN1_ENTAS</name>
<reference evidence="1 2" key="1">
    <citation type="submission" date="2020-06" db="EMBL/GenBank/DDBJ databases">
        <title>REHAB project genomes.</title>
        <authorList>
            <person name="Shaw L.P."/>
        </authorList>
    </citation>
    <scope>NUCLEOTIDE SEQUENCE [LARGE SCALE GENOMIC DNA]</scope>
    <source>
        <strain evidence="1 2">RHBSTW-00074</strain>
    </source>
</reference>
<sequence>MLNLKVFYLFAFLFCGVCFCNANAHDGVVSISGTIEDNTCEISSESQDKFVYMGAVPVKEFTIAGTRSNAIPFIINLKNCGPAASEVSITFSGEVNSLNADYFSVDSETESSKGIALGIYDDKDVLIPPNKKSNGYLIHPEQDSIDLNFSARYISVSNVVSGGSANVIATFVLNYS</sequence>
<organism evidence="1 2">
    <name type="scientific">Enterobacter asburiae</name>
    <dbReference type="NCBI Taxonomy" id="61645"/>
    <lineage>
        <taxon>Bacteria</taxon>
        <taxon>Pseudomonadati</taxon>
        <taxon>Pseudomonadota</taxon>
        <taxon>Gammaproteobacteria</taxon>
        <taxon>Enterobacterales</taxon>
        <taxon>Enterobacteriaceae</taxon>
        <taxon>Enterobacter</taxon>
        <taxon>Enterobacter cloacae complex</taxon>
    </lineage>
</organism>
<dbReference type="Pfam" id="PF00419">
    <property type="entry name" value="Fimbrial"/>
    <property type="match status" value="1"/>
</dbReference>
<dbReference type="SUPFAM" id="SSF49401">
    <property type="entry name" value="Bacterial adhesins"/>
    <property type="match status" value="1"/>
</dbReference>
<dbReference type="AlphaFoldDB" id="A0A7W3DDN1"/>
<dbReference type="RefSeq" id="WP_083239562.1">
    <property type="nucleotide sequence ID" value="NZ_JABXQT010000001.1"/>
</dbReference>
<evidence type="ECO:0000313" key="2">
    <source>
        <dbReference type="Proteomes" id="UP000533461"/>
    </source>
</evidence>
<dbReference type="EMBL" id="JABXRP010000001">
    <property type="protein sequence ID" value="MBA8076876.1"/>
    <property type="molecule type" value="Genomic_DNA"/>
</dbReference>
<accession>A0A7W3DDN1</accession>
<dbReference type="InterPro" id="IPR036937">
    <property type="entry name" value="Adhesion_dom_fimbrial_sf"/>
</dbReference>
<protein>
    <submittedName>
        <fullName evidence="1">Fimbrial protein</fullName>
    </submittedName>
</protein>
<dbReference type="InterPro" id="IPR000259">
    <property type="entry name" value="Adhesion_dom_fimbrial"/>
</dbReference>
<gene>
    <name evidence="1" type="ORF">HV056_09940</name>
</gene>
<comment type="caution">
    <text evidence="1">The sequence shown here is derived from an EMBL/GenBank/DDBJ whole genome shotgun (WGS) entry which is preliminary data.</text>
</comment>